<evidence type="ECO:0008006" key="5">
    <source>
        <dbReference type="Google" id="ProtNLM"/>
    </source>
</evidence>
<evidence type="ECO:0000313" key="4">
    <source>
        <dbReference type="Proteomes" id="UP001234178"/>
    </source>
</evidence>
<dbReference type="EMBL" id="JAOYFB010000004">
    <property type="protein sequence ID" value="KAK4014414.1"/>
    <property type="molecule type" value="Genomic_DNA"/>
</dbReference>
<feature type="domain" description="Bardet-Biedl syndrome 1 protein GAE" evidence="2">
    <location>
        <begin position="419"/>
        <end position="498"/>
    </location>
</feature>
<proteinExistence type="predicted"/>
<dbReference type="PANTHER" id="PTHR20870:SF0">
    <property type="entry name" value="BARDET-BIEDL SYNDROME 1 PROTEIN"/>
    <property type="match status" value="1"/>
</dbReference>
<reference evidence="3 4" key="1">
    <citation type="journal article" date="2023" name="Nucleic Acids Res.">
        <title>The hologenome of Daphnia magna reveals possible DNA methylation and microbiome-mediated evolution of the host genome.</title>
        <authorList>
            <person name="Chaturvedi A."/>
            <person name="Li X."/>
            <person name="Dhandapani V."/>
            <person name="Marshall H."/>
            <person name="Kissane S."/>
            <person name="Cuenca-Cambronero M."/>
            <person name="Asole G."/>
            <person name="Calvet F."/>
            <person name="Ruiz-Romero M."/>
            <person name="Marangio P."/>
            <person name="Guigo R."/>
            <person name="Rago D."/>
            <person name="Mirbahai L."/>
            <person name="Eastwood N."/>
            <person name="Colbourne J.K."/>
            <person name="Zhou J."/>
            <person name="Mallon E."/>
            <person name="Orsini L."/>
        </authorList>
    </citation>
    <scope>NUCLEOTIDE SEQUENCE [LARGE SCALE GENOMIC DNA]</scope>
    <source>
        <strain evidence="3">LRV0_1</strain>
    </source>
</reference>
<dbReference type="PANTHER" id="PTHR20870">
    <property type="entry name" value="BARDET-BIEDL SYNDROME 1 PROTEIN"/>
    <property type="match status" value="1"/>
</dbReference>
<evidence type="ECO:0000313" key="3">
    <source>
        <dbReference type="EMBL" id="KAK4014414.1"/>
    </source>
</evidence>
<dbReference type="SUPFAM" id="SSF50978">
    <property type="entry name" value="WD40 repeat-like"/>
    <property type="match status" value="1"/>
</dbReference>
<dbReference type="Pfam" id="PF23304">
    <property type="entry name" value="GAE_BBS1"/>
    <property type="match status" value="1"/>
</dbReference>
<evidence type="ECO:0000259" key="2">
    <source>
        <dbReference type="Pfam" id="PF23304"/>
    </source>
</evidence>
<organism evidence="3 4">
    <name type="scientific">Daphnia magna</name>
    <dbReference type="NCBI Taxonomy" id="35525"/>
    <lineage>
        <taxon>Eukaryota</taxon>
        <taxon>Metazoa</taxon>
        <taxon>Ecdysozoa</taxon>
        <taxon>Arthropoda</taxon>
        <taxon>Crustacea</taxon>
        <taxon>Branchiopoda</taxon>
        <taxon>Diplostraca</taxon>
        <taxon>Cladocera</taxon>
        <taxon>Anomopoda</taxon>
        <taxon>Daphniidae</taxon>
        <taxon>Daphnia</taxon>
    </lineage>
</organism>
<comment type="caution">
    <text evidence="3">The sequence shown here is derived from an EMBL/GenBank/DDBJ whole genome shotgun (WGS) entry which is preliminary data.</text>
</comment>
<name>A0ABQ9ZNA3_9CRUS</name>
<protein>
    <recommendedName>
        <fullName evidence="5">Bardet-Biedl syndrome 1 N-terminal domain-containing protein</fullName>
    </recommendedName>
</protein>
<dbReference type="InterPro" id="IPR028784">
    <property type="entry name" value="BBS1"/>
</dbReference>
<gene>
    <name evidence="3" type="ORF">OUZ56_026937</name>
</gene>
<dbReference type="Proteomes" id="UP001234178">
    <property type="component" value="Unassembled WGS sequence"/>
</dbReference>
<dbReference type="InterPro" id="IPR056419">
    <property type="entry name" value="GAE_BBS1"/>
</dbReference>
<dbReference type="InterPro" id="IPR015943">
    <property type="entry name" value="WD40/YVTN_repeat-like_dom_sf"/>
</dbReference>
<keyword evidence="4" id="KW-1185">Reference proteome</keyword>
<dbReference type="Pfam" id="PF14779">
    <property type="entry name" value="BBS1"/>
    <property type="match status" value="2"/>
</dbReference>
<accession>A0ABQ9ZNA3</accession>
<feature type="domain" description="Bardet-Biedl syndrome 1 N-terminal" evidence="1">
    <location>
        <begin position="114"/>
        <end position="196"/>
    </location>
</feature>
<dbReference type="InterPro" id="IPR032728">
    <property type="entry name" value="BBS1_N"/>
</dbReference>
<evidence type="ECO:0000259" key="1">
    <source>
        <dbReference type="Pfam" id="PF14779"/>
    </source>
</evidence>
<feature type="domain" description="Bardet-Biedl syndrome 1 N-terminal" evidence="1">
    <location>
        <begin position="7"/>
        <end position="113"/>
    </location>
</feature>
<dbReference type="Gene3D" id="2.130.10.10">
    <property type="entry name" value="YVTN repeat-like/Quinoprotein amine dehydrogenase"/>
    <property type="match status" value="1"/>
</dbReference>
<sequence>MSRNQLWLDACRNSSVNLKSECGVVLLDVEDLAKDGINRLLALLVGHELSHLKIFNGMELQCEISLPEMAVAICTFSIDGSPPGIAVGAGSSLYIYKNFKPYYKYNVPHGGPNYGEQAEITQLAALSRSTPDVSCSSLLLVGTGHNSLLIIDPQTFNAISRIELPDVPTSIKSSGYYDTEAVILIGTPEAGVFILRSDQKPVQAKPFLPPRSPIVEIAFNGTTVAIATSDHTIRYYTLQGQELRKIAVDTFILTITWIQSTNQELCLLAVSLANGQVHFYRQGILVEQLHFKTYIISMTFGRYGREDGTLVMVSKDGELFVKILNRGYKMAQQTDLKSNKSSVSICKKKALGPAKTKLFVDQTMREKEDPAKMYQLFQEGMCRLHLRALRDWLNLSSSTKADVEQFASISVPEESRCLHLVAKLLGSGSRFMLHLLLQNISDQVIDSLTIMLQVNDGKLVLERSSAKISLMLPTAQHWIKINVKDPTNQGGEVSVIVRKDMEPDCELTVWGSIVCAAKINISPTI</sequence>
<dbReference type="InterPro" id="IPR036322">
    <property type="entry name" value="WD40_repeat_dom_sf"/>
</dbReference>